<dbReference type="GO" id="GO:0003677">
    <property type="term" value="F:DNA binding"/>
    <property type="evidence" value="ECO:0007669"/>
    <property type="project" value="InterPro"/>
</dbReference>
<dbReference type="SMART" id="SM00530">
    <property type="entry name" value="HTH_XRE"/>
    <property type="match status" value="1"/>
</dbReference>
<dbReference type="CDD" id="cd00093">
    <property type="entry name" value="HTH_XRE"/>
    <property type="match status" value="1"/>
</dbReference>
<dbReference type="AlphaFoldDB" id="A0A6J6EYP9"/>
<dbReference type="InterPro" id="IPR001387">
    <property type="entry name" value="Cro/C1-type_HTH"/>
</dbReference>
<dbReference type="PROSITE" id="PS50943">
    <property type="entry name" value="HTH_CROC1"/>
    <property type="match status" value="1"/>
</dbReference>
<feature type="domain" description="HTH cro/C1-type" evidence="1">
    <location>
        <begin position="33"/>
        <end position="77"/>
    </location>
</feature>
<protein>
    <submittedName>
        <fullName evidence="2">Unannotated protein</fullName>
    </submittedName>
</protein>
<organism evidence="2">
    <name type="scientific">freshwater metagenome</name>
    <dbReference type="NCBI Taxonomy" id="449393"/>
    <lineage>
        <taxon>unclassified sequences</taxon>
        <taxon>metagenomes</taxon>
        <taxon>ecological metagenomes</taxon>
    </lineage>
</organism>
<dbReference type="Pfam" id="PF01381">
    <property type="entry name" value="HTH_3"/>
    <property type="match status" value="1"/>
</dbReference>
<dbReference type="EMBL" id="CAEZTT010000104">
    <property type="protein sequence ID" value="CAB4580439.1"/>
    <property type="molecule type" value="Genomic_DNA"/>
</dbReference>
<evidence type="ECO:0000259" key="1">
    <source>
        <dbReference type="PROSITE" id="PS50943"/>
    </source>
</evidence>
<accession>A0A6J6EYP9</accession>
<sequence length="87" mass="10012">MKAKTNKKSAKRYTPDETYSWLRDRMTKLGYTSLEQVAAETGINRGNIYRYFTQDQRPSVALMEPLCQVLKVSPQALLIGLGVWDRN</sequence>
<dbReference type="SUPFAM" id="SSF47413">
    <property type="entry name" value="lambda repressor-like DNA-binding domains"/>
    <property type="match status" value="1"/>
</dbReference>
<evidence type="ECO:0000313" key="2">
    <source>
        <dbReference type="EMBL" id="CAB4580439.1"/>
    </source>
</evidence>
<dbReference type="InterPro" id="IPR010982">
    <property type="entry name" value="Lambda_DNA-bd_dom_sf"/>
</dbReference>
<reference evidence="2" key="1">
    <citation type="submission" date="2020-05" db="EMBL/GenBank/DDBJ databases">
        <authorList>
            <person name="Chiriac C."/>
            <person name="Salcher M."/>
            <person name="Ghai R."/>
            <person name="Kavagutti S V."/>
        </authorList>
    </citation>
    <scope>NUCLEOTIDE SEQUENCE</scope>
</reference>
<proteinExistence type="predicted"/>
<gene>
    <name evidence="2" type="ORF">UFOPK1726_00878</name>
</gene>
<dbReference type="Gene3D" id="1.10.260.40">
    <property type="entry name" value="lambda repressor-like DNA-binding domains"/>
    <property type="match status" value="1"/>
</dbReference>
<name>A0A6J6EYP9_9ZZZZ</name>